<comment type="caution">
    <text evidence="9">The sequence shown here is derived from an EMBL/GenBank/DDBJ whole genome shotgun (WGS) entry which is preliminary data.</text>
</comment>
<feature type="transmembrane region" description="Helical" evidence="7">
    <location>
        <begin position="151"/>
        <end position="170"/>
    </location>
</feature>
<evidence type="ECO:0000256" key="5">
    <source>
        <dbReference type="ARBA" id="ARBA00023136"/>
    </source>
</evidence>
<evidence type="ECO:0000256" key="4">
    <source>
        <dbReference type="ARBA" id="ARBA00022989"/>
    </source>
</evidence>
<feature type="compositionally biased region" description="Low complexity" evidence="6">
    <location>
        <begin position="344"/>
        <end position="360"/>
    </location>
</feature>
<dbReference type="PANTHER" id="PTHR23504">
    <property type="entry name" value="MAJOR FACILITATOR SUPERFAMILY DOMAIN-CONTAINING PROTEIN 10"/>
    <property type="match status" value="1"/>
</dbReference>
<accession>A0ABR2HNU4</accession>
<feature type="transmembrane region" description="Helical" evidence="7">
    <location>
        <begin position="190"/>
        <end position="212"/>
    </location>
</feature>
<dbReference type="CDD" id="cd17330">
    <property type="entry name" value="MFS_SLC46_TetA_like"/>
    <property type="match status" value="1"/>
</dbReference>
<dbReference type="InterPro" id="IPR011701">
    <property type="entry name" value="MFS"/>
</dbReference>
<evidence type="ECO:0000256" key="3">
    <source>
        <dbReference type="ARBA" id="ARBA00022692"/>
    </source>
</evidence>
<keyword evidence="5 7" id="KW-0472">Membrane</keyword>
<evidence type="ECO:0000259" key="8">
    <source>
        <dbReference type="PROSITE" id="PS50850"/>
    </source>
</evidence>
<feature type="transmembrane region" description="Helical" evidence="7">
    <location>
        <begin position="556"/>
        <end position="576"/>
    </location>
</feature>
<proteinExistence type="predicted"/>
<sequence>MPPPKERDPYAFPTRQLTVLAICRFSEPIAFNSILAYTYEMVKDLDGAGSERDAPFYAGLLVSAYAVAEALTAMGWGALSDRVGRKPVVLAGLGGVALSSLLFGLSTNYWVALLARFVGGALNGNVAVMQTMVAEMVKVPEHEPKAYATQPFVWTLGGIIGSAMGGFLAQPARFYPDLFPADGLFGRYPYLLPNLVAVIVIVLAIIQGIFFLEETNPRSAREAAAAADHLGDGSDFDYEQHYRNSAIVDEEEEVDENTPLTGTAVAGTTRGADATAARRHSSLVSTSLSRPRFIEDSLPAPVEPSFDLRRSSFGTVHAITVGHGTTTTAATPATAAQHARESEATNSGTTTPTSSSSSSSQNGGPKTFNFTIIMLTLALVLVSYHQMAFTTLLPTHLLDQPSRGYEGGGRLDLRGGLGYTVHDVGVYLSVNGVLGLLIQGLVFPPFVDKVGVWRSFVSMVVLYPIAYIVMPFVSVFPSSHTGDGSSQQSAMIYLALVLQSIFGIIVIPCALILLKDATPSSRVLGKVNGLAMSGCCLARTVSPPLVGVIYAAGGSAAAWFSCAGVALLGILQLFWVPRSRNARDLVVVEVENALVKVDSHHAHAAEPESAAGGGNE</sequence>
<feature type="domain" description="Major facilitator superfamily (MFS) profile" evidence="8">
    <location>
        <begin position="16"/>
        <end position="581"/>
    </location>
</feature>
<feature type="region of interest" description="Disordered" evidence="6">
    <location>
        <begin position="251"/>
        <end position="283"/>
    </location>
</feature>
<gene>
    <name evidence="9" type="ORF">PGQ11_013311</name>
</gene>
<feature type="transmembrane region" description="Helical" evidence="7">
    <location>
        <begin position="56"/>
        <end position="76"/>
    </location>
</feature>
<dbReference type="PROSITE" id="PS50850">
    <property type="entry name" value="MFS"/>
    <property type="match status" value="1"/>
</dbReference>
<reference evidence="9 10" key="1">
    <citation type="journal article" date="2024" name="IMA Fungus">
        <title>Apiospora arundinis, a panoply of carbohydrate-active enzymes and secondary metabolites.</title>
        <authorList>
            <person name="Sorensen T."/>
            <person name="Petersen C."/>
            <person name="Muurmann A.T."/>
            <person name="Christiansen J.V."/>
            <person name="Brundto M.L."/>
            <person name="Overgaard C.K."/>
            <person name="Boysen A.T."/>
            <person name="Wollenberg R.D."/>
            <person name="Larsen T.O."/>
            <person name="Sorensen J.L."/>
            <person name="Nielsen K.L."/>
            <person name="Sondergaard T.E."/>
        </authorList>
    </citation>
    <scope>NUCLEOTIDE SEQUENCE [LARGE SCALE GENOMIC DNA]</scope>
    <source>
        <strain evidence="9 10">AAU 773</strain>
    </source>
</reference>
<keyword evidence="10" id="KW-1185">Reference proteome</keyword>
<feature type="transmembrane region" description="Helical" evidence="7">
    <location>
        <begin position="456"/>
        <end position="478"/>
    </location>
</feature>
<feature type="transmembrane region" description="Helical" evidence="7">
    <location>
        <begin position="490"/>
        <end position="514"/>
    </location>
</feature>
<evidence type="ECO:0000256" key="2">
    <source>
        <dbReference type="ARBA" id="ARBA00022448"/>
    </source>
</evidence>
<dbReference type="InterPro" id="IPR020846">
    <property type="entry name" value="MFS_dom"/>
</dbReference>
<evidence type="ECO:0000313" key="9">
    <source>
        <dbReference type="EMBL" id="KAK8850832.1"/>
    </source>
</evidence>
<feature type="transmembrane region" description="Helical" evidence="7">
    <location>
        <begin position="424"/>
        <end position="444"/>
    </location>
</feature>
<feature type="compositionally biased region" description="Low complexity" evidence="6">
    <location>
        <begin position="261"/>
        <end position="275"/>
    </location>
</feature>
<feature type="transmembrane region" description="Helical" evidence="7">
    <location>
        <begin position="88"/>
        <end position="111"/>
    </location>
</feature>
<dbReference type="Pfam" id="PF07690">
    <property type="entry name" value="MFS_1"/>
    <property type="match status" value="1"/>
</dbReference>
<evidence type="ECO:0000256" key="7">
    <source>
        <dbReference type="SAM" id="Phobius"/>
    </source>
</evidence>
<dbReference type="SUPFAM" id="SSF103473">
    <property type="entry name" value="MFS general substrate transporter"/>
    <property type="match status" value="1"/>
</dbReference>
<dbReference type="InterPro" id="IPR036259">
    <property type="entry name" value="MFS_trans_sf"/>
</dbReference>
<feature type="region of interest" description="Disordered" evidence="6">
    <location>
        <begin position="324"/>
        <end position="363"/>
    </location>
</feature>
<feature type="transmembrane region" description="Helical" evidence="7">
    <location>
        <begin position="367"/>
        <end position="387"/>
    </location>
</feature>
<evidence type="ECO:0000313" key="10">
    <source>
        <dbReference type="Proteomes" id="UP001390339"/>
    </source>
</evidence>
<dbReference type="PANTHER" id="PTHR23504:SF2">
    <property type="entry name" value="TRANSPORTER, PUTATIVE (AFU_ORTHOLOGUE AFUA_8G04150)-RELATED"/>
    <property type="match status" value="1"/>
</dbReference>
<organism evidence="9 10">
    <name type="scientific">Apiospora arundinis</name>
    <dbReference type="NCBI Taxonomy" id="335852"/>
    <lineage>
        <taxon>Eukaryota</taxon>
        <taxon>Fungi</taxon>
        <taxon>Dikarya</taxon>
        <taxon>Ascomycota</taxon>
        <taxon>Pezizomycotina</taxon>
        <taxon>Sordariomycetes</taxon>
        <taxon>Xylariomycetidae</taxon>
        <taxon>Amphisphaeriales</taxon>
        <taxon>Apiosporaceae</taxon>
        <taxon>Apiospora</taxon>
    </lineage>
</organism>
<protein>
    <submittedName>
        <fullName evidence="9">Major facilitator superfamily domain-containing protein</fullName>
    </submittedName>
</protein>
<feature type="compositionally biased region" description="Low complexity" evidence="6">
    <location>
        <begin position="324"/>
        <end position="337"/>
    </location>
</feature>
<evidence type="ECO:0000256" key="1">
    <source>
        <dbReference type="ARBA" id="ARBA00004141"/>
    </source>
</evidence>
<keyword evidence="2" id="KW-0813">Transport</keyword>
<name>A0ABR2HNU4_9PEZI</name>
<feature type="transmembrane region" description="Helical" evidence="7">
    <location>
        <begin position="526"/>
        <end position="550"/>
    </location>
</feature>
<comment type="subcellular location">
    <subcellularLocation>
        <location evidence="1">Membrane</location>
        <topology evidence="1">Multi-pass membrane protein</topology>
    </subcellularLocation>
</comment>
<dbReference type="Proteomes" id="UP001390339">
    <property type="component" value="Unassembled WGS sequence"/>
</dbReference>
<dbReference type="EMBL" id="JAPCWZ010000009">
    <property type="protein sequence ID" value="KAK8850832.1"/>
    <property type="molecule type" value="Genomic_DNA"/>
</dbReference>
<evidence type="ECO:0000256" key="6">
    <source>
        <dbReference type="SAM" id="MobiDB-lite"/>
    </source>
</evidence>
<dbReference type="Gene3D" id="1.20.1250.20">
    <property type="entry name" value="MFS general substrate transporter like domains"/>
    <property type="match status" value="2"/>
</dbReference>
<keyword evidence="4 7" id="KW-1133">Transmembrane helix</keyword>
<keyword evidence="3 7" id="KW-0812">Transmembrane</keyword>